<dbReference type="Proteomes" id="UP000594263">
    <property type="component" value="Unplaced"/>
</dbReference>
<sequence>MVWFRFCKSFVILSEVIYKSKLVISSSANFVSEDDQINIDILSKRMPSGWIGLLEHITNLVLILLHPSL</sequence>
<dbReference type="Gramene" id="Kaladp0011s0043.1.v1.1">
    <property type="protein sequence ID" value="Kaladp0011s0043.1.v1.1.CDS.1"/>
    <property type="gene ID" value="Kaladp0011s0043.v1.1"/>
</dbReference>
<keyword evidence="2" id="KW-1185">Reference proteome</keyword>
<organism evidence="1 2">
    <name type="scientific">Kalanchoe fedtschenkoi</name>
    <name type="common">Lavender scallops</name>
    <name type="synonym">South American air plant</name>
    <dbReference type="NCBI Taxonomy" id="63787"/>
    <lineage>
        <taxon>Eukaryota</taxon>
        <taxon>Viridiplantae</taxon>
        <taxon>Streptophyta</taxon>
        <taxon>Embryophyta</taxon>
        <taxon>Tracheophyta</taxon>
        <taxon>Spermatophyta</taxon>
        <taxon>Magnoliopsida</taxon>
        <taxon>eudicotyledons</taxon>
        <taxon>Gunneridae</taxon>
        <taxon>Pentapetalae</taxon>
        <taxon>Saxifragales</taxon>
        <taxon>Crassulaceae</taxon>
        <taxon>Kalanchoe</taxon>
    </lineage>
</organism>
<accession>A0A7N0RFT9</accession>
<name>A0A7N0RFT9_KALFE</name>
<proteinExistence type="predicted"/>
<dbReference type="AlphaFoldDB" id="A0A7N0RFT9"/>
<dbReference type="EnsemblPlants" id="Kaladp0011s0043.1.v1.1">
    <property type="protein sequence ID" value="Kaladp0011s0043.1.v1.1.CDS.1"/>
    <property type="gene ID" value="Kaladp0011s0043.v1.1"/>
</dbReference>
<evidence type="ECO:0000313" key="2">
    <source>
        <dbReference type="Proteomes" id="UP000594263"/>
    </source>
</evidence>
<evidence type="ECO:0000313" key="1">
    <source>
        <dbReference type="EnsemblPlants" id="Kaladp0011s0043.1.v1.1.CDS.1"/>
    </source>
</evidence>
<protein>
    <submittedName>
        <fullName evidence="1">Uncharacterized protein</fullName>
    </submittedName>
</protein>
<reference evidence="1" key="1">
    <citation type="submission" date="2021-01" db="UniProtKB">
        <authorList>
            <consortium name="EnsemblPlants"/>
        </authorList>
    </citation>
    <scope>IDENTIFICATION</scope>
</reference>